<keyword evidence="4" id="KW-1185">Reference proteome</keyword>
<dbReference type="AlphaFoldDB" id="A0A850NT50"/>
<reference evidence="3 5" key="1">
    <citation type="submission" date="2020-06" db="EMBL/GenBank/DDBJ databases">
        <title>Description of novel acetic acid bacteria.</title>
        <authorList>
            <person name="Sombolestani A."/>
        </authorList>
    </citation>
    <scope>NUCLEOTIDE SEQUENCE [LARGE SCALE GENOMIC DNA]</scope>
    <source>
        <strain evidence="3 5">LMG 26838</strain>
    </source>
</reference>
<proteinExistence type="predicted"/>
<dbReference type="Pfam" id="PF12098">
    <property type="entry name" value="DUF3574"/>
    <property type="match status" value="1"/>
</dbReference>
<organism evidence="3 5">
    <name type="scientific">Endobacter medicaginis</name>
    <dbReference type="NCBI Taxonomy" id="1181271"/>
    <lineage>
        <taxon>Bacteria</taxon>
        <taxon>Pseudomonadati</taxon>
        <taxon>Pseudomonadota</taxon>
        <taxon>Alphaproteobacteria</taxon>
        <taxon>Acetobacterales</taxon>
        <taxon>Acetobacteraceae</taxon>
        <taxon>Endobacter</taxon>
    </lineage>
</organism>
<reference evidence="2 4" key="2">
    <citation type="submission" date="2020-08" db="EMBL/GenBank/DDBJ databases">
        <title>Genomic Encyclopedia of Type Strains, Phase III (KMG-III): the genomes of soil and plant-associated and newly described type strains.</title>
        <authorList>
            <person name="Whitman W."/>
        </authorList>
    </citation>
    <scope>NUCLEOTIDE SEQUENCE [LARGE SCALE GENOMIC DNA]</scope>
    <source>
        <strain evidence="2 4">CECT 8088</strain>
    </source>
</reference>
<sequence length="136" mass="14418">MKPLAPLAVALLLGACSAAPPVGTCPAGLAPQIEAHLYFGLTSVGGVPIPEADWTDFVAREVTPRFPDGLTVIDTTGQWRDRTGSHVVRQPSRVIVIDTDPGPATLAKLQAIRDAYRARFHQQSVGLTTTELCAGF</sequence>
<evidence type="ECO:0000256" key="1">
    <source>
        <dbReference type="SAM" id="SignalP"/>
    </source>
</evidence>
<dbReference type="EMBL" id="JABXXQ010000639">
    <property type="protein sequence ID" value="NVN32094.1"/>
    <property type="molecule type" value="Genomic_DNA"/>
</dbReference>
<gene>
    <name evidence="2" type="ORF">FHR90_002343</name>
    <name evidence="3" type="ORF">HUK83_17355</name>
</gene>
<dbReference type="EMBL" id="JACHXV010000008">
    <property type="protein sequence ID" value="MBB3174502.1"/>
    <property type="molecule type" value="Genomic_DNA"/>
</dbReference>
<dbReference type="Proteomes" id="UP000565205">
    <property type="component" value="Unassembled WGS sequence"/>
</dbReference>
<comment type="caution">
    <text evidence="3">The sequence shown here is derived from an EMBL/GenBank/DDBJ whole genome shotgun (WGS) entry which is preliminary data.</text>
</comment>
<evidence type="ECO:0000313" key="5">
    <source>
        <dbReference type="Proteomes" id="UP000565205"/>
    </source>
</evidence>
<dbReference type="PROSITE" id="PS51257">
    <property type="entry name" value="PROKAR_LIPOPROTEIN"/>
    <property type="match status" value="1"/>
</dbReference>
<accession>A0A850NT50</accession>
<evidence type="ECO:0000313" key="2">
    <source>
        <dbReference type="EMBL" id="MBB3174502.1"/>
    </source>
</evidence>
<feature type="chain" id="PRO_5036418690" evidence="1">
    <location>
        <begin position="19"/>
        <end position="136"/>
    </location>
</feature>
<dbReference type="Proteomes" id="UP000557688">
    <property type="component" value="Unassembled WGS sequence"/>
</dbReference>
<dbReference type="RefSeq" id="WP_176626803.1">
    <property type="nucleotide sequence ID" value="NZ_JABXXQ010000639.1"/>
</dbReference>
<feature type="signal peptide" evidence="1">
    <location>
        <begin position="1"/>
        <end position="18"/>
    </location>
</feature>
<evidence type="ECO:0000313" key="3">
    <source>
        <dbReference type="EMBL" id="NVN32094.1"/>
    </source>
</evidence>
<evidence type="ECO:0000313" key="4">
    <source>
        <dbReference type="Proteomes" id="UP000557688"/>
    </source>
</evidence>
<name>A0A850NT50_9PROT</name>
<dbReference type="InterPro" id="IPR021957">
    <property type="entry name" value="DUF3574"/>
</dbReference>
<keyword evidence="1" id="KW-0732">Signal</keyword>
<protein>
    <submittedName>
        <fullName evidence="3">DUF3574 domain-containing protein</fullName>
    </submittedName>
</protein>